<keyword evidence="6" id="KW-0051">Antiviral defense</keyword>
<dbReference type="InterPro" id="IPR021127">
    <property type="entry name" value="CRISPR_associated_Cas2"/>
</dbReference>
<accession>A0A1G2INJ2</accession>
<evidence type="ECO:0000256" key="2">
    <source>
        <dbReference type="ARBA" id="ARBA00022723"/>
    </source>
</evidence>
<keyword evidence="5" id="KW-0460">Magnesium</keyword>
<keyword evidence="1" id="KW-0540">Nuclease</keyword>
<dbReference type="Proteomes" id="UP000178632">
    <property type="component" value="Unassembled WGS sequence"/>
</dbReference>
<keyword evidence="7" id="KW-0472">Membrane</keyword>
<dbReference type="PANTHER" id="PTHR30319:SF1">
    <property type="entry name" value="TRANSCRIPTIONAL REPRESSOR PAAX"/>
    <property type="match status" value="1"/>
</dbReference>
<keyword evidence="7" id="KW-1133">Transmembrane helix</keyword>
<dbReference type="PANTHER" id="PTHR30319">
    <property type="entry name" value="PHENYLACETIC ACID REGULATOR-RELATED TRANSCRIPTIONAL REPRESSOR"/>
    <property type="match status" value="1"/>
</dbReference>
<evidence type="ECO:0000256" key="6">
    <source>
        <dbReference type="ARBA" id="ARBA00023118"/>
    </source>
</evidence>
<keyword evidence="7" id="KW-0812">Transmembrane</keyword>
<dbReference type="AlphaFoldDB" id="A0A1G2INJ2"/>
<reference evidence="9 10" key="1">
    <citation type="journal article" date="2016" name="Nat. Commun.">
        <title>Thousands of microbial genomes shed light on interconnected biogeochemical processes in an aquifer system.</title>
        <authorList>
            <person name="Anantharaman K."/>
            <person name="Brown C.T."/>
            <person name="Hug L.A."/>
            <person name="Sharon I."/>
            <person name="Castelle C.J."/>
            <person name="Probst A.J."/>
            <person name="Thomas B.C."/>
            <person name="Singh A."/>
            <person name="Wilkins M.J."/>
            <person name="Karaoz U."/>
            <person name="Brodie E.L."/>
            <person name="Williams K.H."/>
            <person name="Hubbard S.S."/>
            <person name="Banfield J.F."/>
        </authorList>
    </citation>
    <scope>NUCLEOTIDE SEQUENCE [LARGE SCALE GENOMIC DNA]</scope>
</reference>
<name>A0A1G2INJ2_9BACT</name>
<gene>
    <name evidence="9" type="ORF">A3G45_01845</name>
</gene>
<evidence type="ECO:0000256" key="5">
    <source>
        <dbReference type="ARBA" id="ARBA00022842"/>
    </source>
</evidence>
<evidence type="ECO:0000256" key="7">
    <source>
        <dbReference type="SAM" id="Phobius"/>
    </source>
</evidence>
<evidence type="ECO:0000256" key="4">
    <source>
        <dbReference type="ARBA" id="ARBA00022801"/>
    </source>
</evidence>
<dbReference type="NCBIfam" id="TIGR01573">
    <property type="entry name" value="cas2"/>
    <property type="match status" value="1"/>
</dbReference>
<dbReference type="EMBL" id="MHPE01000033">
    <property type="protein sequence ID" value="OGZ76499.1"/>
    <property type="molecule type" value="Genomic_DNA"/>
</dbReference>
<organism evidence="9 10">
    <name type="scientific">Candidatus Staskawiczbacteria bacterium RIFCSPLOWO2_12_FULL_37_15</name>
    <dbReference type="NCBI Taxonomy" id="1802218"/>
    <lineage>
        <taxon>Bacteria</taxon>
        <taxon>Candidatus Staskawicziibacteriota</taxon>
    </lineage>
</organism>
<evidence type="ECO:0000259" key="8">
    <source>
        <dbReference type="Pfam" id="PF20803"/>
    </source>
</evidence>
<proteinExistence type="predicted"/>
<evidence type="ECO:0000313" key="9">
    <source>
        <dbReference type="EMBL" id="OGZ76499.1"/>
    </source>
</evidence>
<feature type="transmembrane region" description="Helical" evidence="7">
    <location>
        <begin position="12"/>
        <end position="36"/>
    </location>
</feature>
<protein>
    <submittedName>
        <fullName evidence="9">CRISPR-associated endonuclease Cas2</fullName>
    </submittedName>
</protein>
<dbReference type="InterPro" id="IPR048846">
    <property type="entry name" value="PaaX-like_central"/>
</dbReference>
<sequence>MKIRYGEFTKDFLLLLAVAGMLAIASTSPYFLINLARLALKDKKFRHKNCKASDMALARSMAGLNKNKIVILKEEKGKFTVKLTEKGKKIVKEIQFDNLKIDKPKIWDGKWRIVIFDIPENERRRMRDAMRQKLQKIGFYQMQKSVWVFPYPCEKEIRLLCEIFGVNSFVNMITSDKIYNDDALRRYFKP</sequence>
<dbReference type="GO" id="GO:0006351">
    <property type="term" value="P:DNA-templated transcription"/>
    <property type="evidence" value="ECO:0007669"/>
    <property type="project" value="TreeGrafter"/>
</dbReference>
<dbReference type="SUPFAM" id="SSF143430">
    <property type="entry name" value="TTP0101/SSO1404-like"/>
    <property type="match status" value="1"/>
</dbReference>
<evidence type="ECO:0000313" key="10">
    <source>
        <dbReference type="Proteomes" id="UP000178632"/>
    </source>
</evidence>
<evidence type="ECO:0000256" key="3">
    <source>
        <dbReference type="ARBA" id="ARBA00022759"/>
    </source>
</evidence>
<dbReference type="Pfam" id="PF20803">
    <property type="entry name" value="PaaX_M"/>
    <property type="match status" value="1"/>
</dbReference>
<keyword evidence="4" id="KW-0378">Hydrolase</keyword>
<dbReference type="GO" id="GO:0004521">
    <property type="term" value="F:RNA endonuclease activity"/>
    <property type="evidence" value="ECO:0007669"/>
    <property type="project" value="InterPro"/>
</dbReference>
<keyword evidence="2" id="KW-0479">Metal-binding</keyword>
<feature type="domain" description="Transcriptional repressor PaaX-like central Cas2-like" evidence="8">
    <location>
        <begin position="106"/>
        <end position="179"/>
    </location>
</feature>
<comment type="caution">
    <text evidence="9">The sequence shown here is derived from an EMBL/GenBank/DDBJ whole genome shotgun (WGS) entry which is preliminary data.</text>
</comment>
<keyword evidence="3 9" id="KW-0255">Endonuclease</keyword>
<dbReference type="Gene3D" id="3.30.70.2650">
    <property type="match status" value="1"/>
</dbReference>
<evidence type="ECO:0000256" key="1">
    <source>
        <dbReference type="ARBA" id="ARBA00022722"/>
    </source>
</evidence>
<dbReference type="GO" id="GO:0043571">
    <property type="term" value="P:maintenance of CRISPR repeat elements"/>
    <property type="evidence" value="ECO:0007669"/>
    <property type="project" value="InterPro"/>
</dbReference>